<feature type="transmembrane region" description="Helical" evidence="7">
    <location>
        <begin position="184"/>
        <end position="200"/>
    </location>
</feature>
<dbReference type="Proteomes" id="UP001162891">
    <property type="component" value="Chromosome"/>
</dbReference>
<evidence type="ECO:0000256" key="4">
    <source>
        <dbReference type="ARBA" id="ARBA00022692"/>
    </source>
</evidence>
<feature type="transmembrane region" description="Helical" evidence="7">
    <location>
        <begin position="313"/>
        <end position="332"/>
    </location>
</feature>
<feature type="transmembrane region" description="Helical" evidence="7">
    <location>
        <begin position="73"/>
        <end position="91"/>
    </location>
</feature>
<feature type="transmembrane region" description="Helical" evidence="7">
    <location>
        <begin position="275"/>
        <end position="301"/>
    </location>
</feature>
<evidence type="ECO:0000256" key="2">
    <source>
        <dbReference type="ARBA" id="ARBA00022475"/>
    </source>
</evidence>
<evidence type="ECO:0000256" key="7">
    <source>
        <dbReference type="SAM" id="Phobius"/>
    </source>
</evidence>
<keyword evidence="6 7" id="KW-0472">Membrane</keyword>
<reference evidence="9" key="1">
    <citation type="journal article" date="2022" name="Int. J. Syst. Evol. Microbiol.">
        <title>Anaeromyxobacter oryzae sp. nov., Anaeromyxobacter diazotrophicus sp. nov. and Anaeromyxobacter paludicola sp. nov., isolated from paddy soils.</title>
        <authorList>
            <person name="Itoh H."/>
            <person name="Xu Z."/>
            <person name="Mise K."/>
            <person name="Masuda Y."/>
            <person name="Ushijima N."/>
            <person name="Hayakawa C."/>
            <person name="Shiratori Y."/>
            <person name="Senoo K."/>
        </authorList>
    </citation>
    <scope>NUCLEOTIDE SEQUENCE [LARGE SCALE GENOMIC DNA]</scope>
    <source>
        <strain evidence="9">Red232</strain>
    </source>
</reference>
<feature type="transmembrane region" description="Helical" evidence="7">
    <location>
        <begin position="159"/>
        <end position="178"/>
    </location>
</feature>
<feature type="transmembrane region" description="Helical" evidence="7">
    <location>
        <begin position="6"/>
        <end position="28"/>
    </location>
</feature>
<evidence type="ECO:0000313" key="9">
    <source>
        <dbReference type="Proteomes" id="UP001162891"/>
    </source>
</evidence>
<sequence length="346" mass="36054">MSVWSLALSATAAIASLIVTWGVREVALRRQLLDHPNDRSAHVRPTPRLGGIGIMCAFLPSAAVIVVMSGGGARALCIVAATALISALGLADDLRPLAARWRFGVQLLAATVVVAVNMGTVRTAWTLLPLPVWLLAPLSVLWIVWVTNLFNFMDGIDGLAGGQAVIGGAAICAAAAAAGAWMQASLALALVAAALGFLLLNFPPASIFMGDVGSTAIGFFLACFPFLPGSAGIPVEVVGLAIALFILDATTTLVRRLARGERFFEAHRTHVYQRPLAAGVPHGVITLSAYPGMAIVGALALAYRESQWTQRHLLVAAAVAIFLGYVYVVASLERRAAGVDRDGASS</sequence>
<proteinExistence type="predicted"/>
<feature type="transmembrane region" description="Helical" evidence="7">
    <location>
        <begin position="49"/>
        <end position="67"/>
    </location>
</feature>
<dbReference type="InterPro" id="IPR000715">
    <property type="entry name" value="Glycosyl_transferase_4"/>
</dbReference>
<keyword evidence="3" id="KW-0808">Transferase</keyword>
<keyword evidence="2" id="KW-1003">Cell membrane</keyword>
<keyword evidence="9" id="KW-1185">Reference proteome</keyword>
<dbReference type="PANTHER" id="PTHR22926">
    <property type="entry name" value="PHOSPHO-N-ACETYLMURAMOYL-PENTAPEPTIDE-TRANSFERASE"/>
    <property type="match status" value="1"/>
</dbReference>
<dbReference type="CDD" id="cd06854">
    <property type="entry name" value="GT_WbpL_WbcO_like"/>
    <property type="match status" value="1"/>
</dbReference>
<keyword evidence="5 7" id="KW-1133">Transmembrane helix</keyword>
<feature type="transmembrane region" description="Helical" evidence="7">
    <location>
        <begin position="233"/>
        <end position="254"/>
    </location>
</feature>
<dbReference type="PANTHER" id="PTHR22926:SF3">
    <property type="entry name" value="UNDECAPRENYL-PHOSPHATE ALPHA-N-ACETYLGLUCOSAMINYL 1-PHOSPHATE TRANSFERASE"/>
    <property type="match status" value="1"/>
</dbReference>
<dbReference type="EMBL" id="AP025591">
    <property type="protein sequence ID" value="BDG03431.1"/>
    <property type="molecule type" value="Genomic_DNA"/>
</dbReference>
<dbReference type="Pfam" id="PF00953">
    <property type="entry name" value="Glycos_transf_4"/>
    <property type="match status" value="1"/>
</dbReference>
<comment type="subcellular location">
    <subcellularLocation>
        <location evidence="1">Cell membrane</location>
        <topology evidence="1">Multi-pass membrane protein</topology>
    </subcellularLocation>
</comment>
<name>A0ABM7WV98_9BACT</name>
<evidence type="ECO:0000313" key="8">
    <source>
        <dbReference type="EMBL" id="BDG03431.1"/>
    </source>
</evidence>
<keyword evidence="4 7" id="KW-0812">Transmembrane</keyword>
<accession>A0ABM7WV98</accession>
<gene>
    <name evidence="8" type="primary">wbpL</name>
    <name evidence="8" type="ORF">AMOR_24270</name>
</gene>
<evidence type="ECO:0000256" key="6">
    <source>
        <dbReference type="ARBA" id="ARBA00023136"/>
    </source>
</evidence>
<evidence type="ECO:0000256" key="1">
    <source>
        <dbReference type="ARBA" id="ARBA00004651"/>
    </source>
</evidence>
<dbReference type="RefSeq" id="WP_248361438.1">
    <property type="nucleotide sequence ID" value="NZ_AP025591.1"/>
</dbReference>
<protein>
    <submittedName>
        <fullName evidence="8">Glycosyltransferase WbpL</fullName>
    </submittedName>
</protein>
<feature type="transmembrane region" description="Helical" evidence="7">
    <location>
        <begin position="131"/>
        <end position="152"/>
    </location>
</feature>
<organism evidence="8 9">
    <name type="scientific">Anaeromyxobacter oryzae</name>
    <dbReference type="NCBI Taxonomy" id="2918170"/>
    <lineage>
        <taxon>Bacteria</taxon>
        <taxon>Pseudomonadati</taxon>
        <taxon>Myxococcota</taxon>
        <taxon>Myxococcia</taxon>
        <taxon>Myxococcales</taxon>
        <taxon>Cystobacterineae</taxon>
        <taxon>Anaeromyxobacteraceae</taxon>
        <taxon>Anaeromyxobacter</taxon>
    </lineage>
</organism>
<evidence type="ECO:0000256" key="5">
    <source>
        <dbReference type="ARBA" id="ARBA00022989"/>
    </source>
</evidence>
<evidence type="ECO:0000256" key="3">
    <source>
        <dbReference type="ARBA" id="ARBA00022679"/>
    </source>
</evidence>